<organism evidence="2 3">
    <name type="scientific">Scopulibacillus darangshiensis</name>
    <dbReference type="NCBI Taxonomy" id="442528"/>
    <lineage>
        <taxon>Bacteria</taxon>
        <taxon>Bacillati</taxon>
        <taxon>Bacillota</taxon>
        <taxon>Bacilli</taxon>
        <taxon>Bacillales</taxon>
        <taxon>Sporolactobacillaceae</taxon>
        <taxon>Scopulibacillus</taxon>
    </lineage>
</organism>
<dbReference type="PROSITE" id="PS51186">
    <property type="entry name" value="GNAT"/>
    <property type="match status" value="1"/>
</dbReference>
<name>A0A4R2PAH2_9BACL</name>
<keyword evidence="2" id="KW-0808">Transferase</keyword>
<dbReference type="Gene3D" id="3.40.630.30">
    <property type="match status" value="1"/>
</dbReference>
<dbReference type="AlphaFoldDB" id="A0A4R2PAH2"/>
<dbReference type="OrthoDB" id="9797990at2"/>
<gene>
    <name evidence="2" type="ORF">EV207_103158</name>
</gene>
<protein>
    <submittedName>
        <fullName evidence="2">Putative GNAT superfamily acetyltransferase</fullName>
    </submittedName>
</protein>
<dbReference type="CDD" id="cd04301">
    <property type="entry name" value="NAT_SF"/>
    <property type="match status" value="1"/>
</dbReference>
<dbReference type="EMBL" id="SLXK01000003">
    <property type="protein sequence ID" value="TCP31274.1"/>
    <property type="molecule type" value="Genomic_DNA"/>
</dbReference>
<dbReference type="InterPro" id="IPR000182">
    <property type="entry name" value="GNAT_dom"/>
</dbReference>
<feature type="domain" description="N-acetyltransferase" evidence="1">
    <location>
        <begin position="4"/>
        <end position="153"/>
    </location>
</feature>
<proteinExistence type="predicted"/>
<dbReference type="PANTHER" id="PTHR41700:SF1">
    <property type="entry name" value="N-ACETYLTRANSFERASE DOMAIN-CONTAINING PROTEIN"/>
    <property type="match status" value="1"/>
</dbReference>
<dbReference type="InterPro" id="IPR038764">
    <property type="entry name" value="GNAT_N_AcTrfase_prd"/>
</dbReference>
<evidence type="ECO:0000313" key="2">
    <source>
        <dbReference type="EMBL" id="TCP31274.1"/>
    </source>
</evidence>
<sequence length="269" mass="30233">MADITIKKLNNLTELEAVKQLEEHVWKSDIIPVHQTLTAAKNGGIILGGYDGDRLVGFNYGFPGFKNGKIYLCSHTTGIHSDYRRQGIGYALKVRQRDEALAQGYKLITWTFDPLESVNATLNLTKLNGIGASYVENLYGELDDALNNGLPTDRFLVEWWIDSPHVREKGRVQDQSPLLAGLKQQAGFPALDDRDGGPLDQSDSWLVPLPTMFQKIKKEAPDLAKDWRMKTRAHFQRLIANGFVAAEILKGQDPNVCHYLFVKRSQLNL</sequence>
<dbReference type="Proteomes" id="UP000295416">
    <property type="component" value="Unassembled WGS sequence"/>
</dbReference>
<comment type="caution">
    <text evidence="2">The sequence shown here is derived from an EMBL/GenBank/DDBJ whole genome shotgun (WGS) entry which is preliminary data.</text>
</comment>
<dbReference type="InterPro" id="IPR016181">
    <property type="entry name" value="Acyl_CoA_acyltransferase"/>
</dbReference>
<evidence type="ECO:0000313" key="3">
    <source>
        <dbReference type="Proteomes" id="UP000295416"/>
    </source>
</evidence>
<dbReference type="SUPFAM" id="SSF55729">
    <property type="entry name" value="Acyl-CoA N-acyltransferases (Nat)"/>
    <property type="match status" value="1"/>
</dbReference>
<evidence type="ECO:0000259" key="1">
    <source>
        <dbReference type="PROSITE" id="PS51186"/>
    </source>
</evidence>
<dbReference type="RefSeq" id="WP_132743880.1">
    <property type="nucleotide sequence ID" value="NZ_SLXK01000003.1"/>
</dbReference>
<dbReference type="GO" id="GO:0016747">
    <property type="term" value="F:acyltransferase activity, transferring groups other than amino-acyl groups"/>
    <property type="evidence" value="ECO:0007669"/>
    <property type="project" value="InterPro"/>
</dbReference>
<accession>A0A4R2PAH2</accession>
<dbReference type="PANTHER" id="PTHR41700">
    <property type="entry name" value="GCN5-RELATED N-ACETYLTRANSFERASE"/>
    <property type="match status" value="1"/>
</dbReference>
<reference evidence="2 3" key="1">
    <citation type="submission" date="2019-03" db="EMBL/GenBank/DDBJ databases">
        <title>Genomic Encyclopedia of Type Strains, Phase IV (KMG-IV): sequencing the most valuable type-strain genomes for metagenomic binning, comparative biology and taxonomic classification.</title>
        <authorList>
            <person name="Goeker M."/>
        </authorList>
    </citation>
    <scope>NUCLEOTIDE SEQUENCE [LARGE SCALE GENOMIC DNA]</scope>
    <source>
        <strain evidence="2 3">DSM 19377</strain>
    </source>
</reference>
<keyword evidence="3" id="KW-1185">Reference proteome</keyword>